<dbReference type="PIRSF" id="PIRSF000456">
    <property type="entry name" value="UDP-GlcNAc_acltr"/>
    <property type="match status" value="1"/>
</dbReference>
<dbReference type="InterPro" id="IPR018357">
    <property type="entry name" value="Hexapep_transf_CS"/>
</dbReference>
<dbReference type="Gene3D" id="1.20.1180.10">
    <property type="entry name" value="Udp N-acetylglucosamine O-acyltransferase, C-terminal domain"/>
    <property type="match status" value="1"/>
</dbReference>
<reference evidence="10 11" key="1">
    <citation type="submission" date="2021-03" db="EMBL/GenBank/DDBJ databases">
        <title>Genomic Encyclopedia of Type Strains, Phase III (KMG-III): the genomes of soil and plant-associated and newly described type strains.</title>
        <authorList>
            <person name="Whitman W."/>
        </authorList>
    </citation>
    <scope>NUCLEOTIDE SEQUENCE [LARGE SCALE GENOMIC DNA]</scope>
    <source>
        <strain evidence="10 11">IMMIB AFH-6</strain>
    </source>
</reference>
<gene>
    <name evidence="8" type="primary">lpxA</name>
    <name evidence="10" type="ORF">J2851_000853</name>
</gene>
<evidence type="ECO:0000256" key="6">
    <source>
        <dbReference type="ARBA" id="ARBA00023098"/>
    </source>
</evidence>
<dbReference type="Pfam" id="PF00132">
    <property type="entry name" value="Hexapep"/>
    <property type="match status" value="1"/>
</dbReference>
<evidence type="ECO:0000313" key="11">
    <source>
        <dbReference type="Proteomes" id="UP000781958"/>
    </source>
</evidence>
<evidence type="ECO:0000256" key="3">
    <source>
        <dbReference type="ARBA" id="ARBA00022556"/>
    </source>
</evidence>
<evidence type="ECO:0000256" key="8">
    <source>
        <dbReference type="HAMAP-Rule" id="MF_00387"/>
    </source>
</evidence>
<dbReference type="SUPFAM" id="SSF51161">
    <property type="entry name" value="Trimeric LpxA-like enzymes"/>
    <property type="match status" value="1"/>
</dbReference>
<evidence type="ECO:0000256" key="2">
    <source>
        <dbReference type="ARBA" id="ARBA00022516"/>
    </source>
</evidence>
<dbReference type="NCBIfam" id="NF003657">
    <property type="entry name" value="PRK05289.1"/>
    <property type="match status" value="1"/>
</dbReference>
<dbReference type="InterPro" id="IPR001451">
    <property type="entry name" value="Hexapep"/>
</dbReference>
<organism evidence="10 11">
    <name type="scientific">Azospirillum rugosum</name>
    <dbReference type="NCBI Taxonomy" id="416170"/>
    <lineage>
        <taxon>Bacteria</taxon>
        <taxon>Pseudomonadati</taxon>
        <taxon>Pseudomonadota</taxon>
        <taxon>Alphaproteobacteria</taxon>
        <taxon>Rhodospirillales</taxon>
        <taxon>Azospirillaceae</taxon>
        <taxon>Azospirillum</taxon>
    </lineage>
</organism>
<protein>
    <recommendedName>
        <fullName evidence="8">Acyl-[acyl-carrier-protein]--UDP-N-acetylglucosamine O-acyltransferase</fullName>
        <shortName evidence="8">UDP-N-acetylglucosamine acyltransferase</shortName>
        <ecNumber evidence="8">2.3.1.129</ecNumber>
    </recommendedName>
</protein>
<evidence type="ECO:0000259" key="9">
    <source>
        <dbReference type="Pfam" id="PF13720"/>
    </source>
</evidence>
<keyword evidence="3 8" id="KW-0441">Lipid A biosynthesis</keyword>
<keyword evidence="2 8" id="KW-0444">Lipid biosynthesis</keyword>
<dbReference type="NCBIfam" id="TIGR01852">
    <property type="entry name" value="lipid_A_lpxA"/>
    <property type="match status" value="1"/>
</dbReference>
<dbReference type="PANTHER" id="PTHR43480:SF1">
    <property type="entry name" value="ACYL-[ACYL-CARRIER-PROTEIN]--UDP-N-ACETYLGLUCOSAMINE O-ACYLTRANSFERASE, MITOCHONDRIAL-RELATED"/>
    <property type="match status" value="1"/>
</dbReference>
<dbReference type="PROSITE" id="PS00101">
    <property type="entry name" value="HEXAPEP_TRANSFERASES"/>
    <property type="match status" value="2"/>
</dbReference>
<dbReference type="EMBL" id="JAGINP010000002">
    <property type="protein sequence ID" value="MBP2291111.1"/>
    <property type="molecule type" value="Genomic_DNA"/>
</dbReference>
<keyword evidence="11" id="KW-1185">Reference proteome</keyword>
<evidence type="ECO:0000256" key="7">
    <source>
        <dbReference type="ARBA" id="ARBA00023315"/>
    </source>
</evidence>
<evidence type="ECO:0000256" key="5">
    <source>
        <dbReference type="ARBA" id="ARBA00022737"/>
    </source>
</evidence>
<keyword evidence="7 8" id="KW-0012">Acyltransferase</keyword>
<comment type="catalytic activity">
    <reaction evidence="8">
        <text>a (3R)-hydroxyacyl-[ACP] + UDP-N-acetyl-alpha-D-glucosamine = a UDP-3-O-[(3R)-3-hydroxyacyl]-N-acetyl-alpha-D-glucosamine + holo-[ACP]</text>
        <dbReference type="Rhea" id="RHEA:67812"/>
        <dbReference type="Rhea" id="RHEA-COMP:9685"/>
        <dbReference type="Rhea" id="RHEA-COMP:9945"/>
        <dbReference type="ChEBI" id="CHEBI:57705"/>
        <dbReference type="ChEBI" id="CHEBI:64479"/>
        <dbReference type="ChEBI" id="CHEBI:78827"/>
        <dbReference type="ChEBI" id="CHEBI:173225"/>
        <dbReference type="EC" id="2.3.1.129"/>
    </reaction>
</comment>
<evidence type="ECO:0000256" key="4">
    <source>
        <dbReference type="ARBA" id="ARBA00022679"/>
    </source>
</evidence>
<dbReference type="InterPro" id="IPR011004">
    <property type="entry name" value="Trimer_LpxA-like_sf"/>
</dbReference>
<name>A0ABS4SEV2_9PROT</name>
<dbReference type="CDD" id="cd03351">
    <property type="entry name" value="LbH_UDP-GlcNAc_AT"/>
    <property type="match status" value="1"/>
</dbReference>
<dbReference type="RefSeq" id="WP_209764423.1">
    <property type="nucleotide sequence ID" value="NZ_JAGINP010000002.1"/>
</dbReference>
<dbReference type="Gene3D" id="2.160.10.10">
    <property type="entry name" value="Hexapeptide repeat proteins"/>
    <property type="match status" value="1"/>
</dbReference>
<dbReference type="InterPro" id="IPR010137">
    <property type="entry name" value="Lipid_A_LpxA"/>
</dbReference>
<proteinExistence type="inferred from homology"/>
<comment type="subunit">
    <text evidence="8">Homotrimer.</text>
</comment>
<accession>A0ABS4SEV2</accession>
<dbReference type="InterPro" id="IPR037157">
    <property type="entry name" value="Acetyltransf_C_sf"/>
</dbReference>
<keyword evidence="1 8" id="KW-0963">Cytoplasm</keyword>
<keyword evidence="5 8" id="KW-0677">Repeat</keyword>
<comment type="subcellular location">
    <subcellularLocation>
        <location evidence="8">Cytoplasm</location>
    </subcellularLocation>
</comment>
<evidence type="ECO:0000313" key="10">
    <source>
        <dbReference type="EMBL" id="MBP2291111.1"/>
    </source>
</evidence>
<feature type="domain" description="UDP N-acetylglucosamine O-acyltransferase C-terminal" evidence="9">
    <location>
        <begin position="177"/>
        <end position="259"/>
    </location>
</feature>
<sequence length="264" mass="28216">MNVSIHPSAAVDPAAKLGEGVVIGPFCVVGPDVQLGDRVRLTSHVVVEGRTKVGEDTVIYPFASIGHRPQDLKFKGEPSELIIGRRNQIREHVTMSPGTEGGGMVTRVGDNGLFMVGVHVAHDCVVGNNAVLANNATLAGHVELGDFVTIGGLSAVHQFVRIGSHAMIGGMSGVEKDVIPYGLVMGERARLAGLNLVGLERRGFQKDDIHALRAAYRLLFGAEGTFAERMEEVGRDFGEKSLVSDVLDFIRSRASRSLCQPREG</sequence>
<comment type="similarity">
    <text evidence="8">Belongs to the transferase hexapeptide repeat family. LpxA subfamily.</text>
</comment>
<dbReference type="Pfam" id="PF13720">
    <property type="entry name" value="Acetyltransf_11"/>
    <property type="match status" value="1"/>
</dbReference>
<dbReference type="Proteomes" id="UP000781958">
    <property type="component" value="Unassembled WGS sequence"/>
</dbReference>
<dbReference type="PANTHER" id="PTHR43480">
    <property type="entry name" value="ACYL-[ACYL-CARRIER-PROTEIN]--UDP-N-ACETYLGLUCOSAMINE O-ACYLTRANSFERASE"/>
    <property type="match status" value="1"/>
</dbReference>
<dbReference type="GO" id="GO:0008780">
    <property type="term" value="F:acyl-[acyl-carrier-protein]-UDP-N-acetylglucosamine O-acyltransferase activity"/>
    <property type="evidence" value="ECO:0007669"/>
    <property type="project" value="UniProtKB-EC"/>
</dbReference>
<keyword evidence="4 8" id="KW-0808">Transferase</keyword>
<dbReference type="InterPro" id="IPR029098">
    <property type="entry name" value="Acetyltransf_C"/>
</dbReference>
<comment type="pathway">
    <text evidence="8">Glycolipid biosynthesis; lipid IV(A) biosynthesis; lipid IV(A) from (3R)-3-hydroxytetradecanoyl-[acyl-carrier-protein] and UDP-N-acetyl-alpha-D-glucosamine: step 1/6.</text>
</comment>
<dbReference type="HAMAP" id="MF_00387">
    <property type="entry name" value="LpxA"/>
    <property type="match status" value="1"/>
</dbReference>
<keyword evidence="6 8" id="KW-0443">Lipid metabolism</keyword>
<dbReference type="EC" id="2.3.1.129" evidence="8"/>
<comment type="caution">
    <text evidence="10">The sequence shown here is derived from an EMBL/GenBank/DDBJ whole genome shotgun (WGS) entry which is preliminary data.</text>
</comment>
<comment type="function">
    <text evidence="8">Involved in the biosynthesis of lipid A, a phosphorylated glycolipid that anchors the lipopolysaccharide to the outer membrane of the cell.</text>
</comment>
<evidence type="ECO:0000256" key="1">
    <source>
        <dbReference type="ARBA" id="ARBA00022490"/>
    </source>
</evidence>